<dbReference type="AlphaFoldDB" id="A0AAE0TCA0"/>
<evidence type="ECO:0000313" key="2">
    <source>
        <dbReference type="EMBL" id="KAK3607264.1"/>
    </source>
</evidence>
<feature type="compositionally biased region" description="Polar residues" evidence="1">
    <location>
        <begin position="8"/>
        <end position="26"/>
    </location>
</feature>
<dbReference type="Proteomes" id="UP001195483">
    <property type="component" value="Unassembled WGS sequence"/>
</dbReference>
<reference evidence="2" key="3">
    <citation type="submission" date="2023-05" db="EMBL/GenBank/DDBJ databases">
        <authorList>
            <person name="Smith C.H."/>
        </authorList>
    </citation>
    <scope>NUCLEOTIDE SEQUENCE</scope>
    <source>
        <strain evidence="2">CHS0354</strain>
        <tissue evidence="2">Mantle</tissue>
    </source>
</reference>
<reference evidence="2" key="2">
    <citation type="journal article" date="2021" name="Genome Biol. Evol.">
        <title>Developing a high-quality reference genome for a parasitic bivalve with doubly uniparental inheritance (Bivalvia: Unionida).</title>
        <authorList>
            <person name="Smith C.H."/>
        </authorList>
    </citation>
    <scope>NUCLEOTIDE SEQUENCE</scope>
    <source>
        <strain evidence="2">CHS0354</strain>
        <tissue evidence="2">Mantle</tissue>
    </source>
</reference>
<evidence type="ECO:0000313" key="3">
    <source>
        <dbReference type="Proteomes" id="UP001195483"/>
    </source>
</evidence>
<keyword evidence="3" id="KW-1185">Reference proteome</keyword>
<sequence>MPLGGNGKNTSRTFGDGSSTVRTSRTIGDGGNINPIRQCSIVTKSPGEKSTSDMTKSENYRKHIEDLDRLAESQKHFKELVKDVRGKQREEEEKCRNLGIILQQHLQINLRKNTFFISCSDLTRVY</sequence>
<dbReference type="EMBL" id="JAEAOA010000195">
    <property type="protein sequence ID" value="KAK3607264.1"/>
    <property type="molecule type" value="Genomic_DNA"/>
</dbReference>
<gene>
    <name evidence="2" type="ORF">CHS0354_002241</name>
</gene>
<reference evidence="2" key="1">
    <citation type="journal article" date="2021" name="Genome Biol. Evol.">
        <title>A High-Quality Reference Genome for a Parasitic Bivalve with Doubly Uniparental Inheritance (Bivalvia: Unionida).</title>
        <authorList>
            <person name="Smith C.H."/>
        </authorList>
    </citation>
    <scope>NUCLEOTIDE SEQUENCE</scope>
    <source>
        <strain evidence="2">CHS0354</strain>
    </source>
</reference>
<accession>A0AAE0TCA0</accession>
<name>A0AAE0TCA0_9BIVA</name>
<organism evidence="2 3">
    <name type="scientific">Potamilus streckersoni</name>
    <dbReference type="NCBI Taxonomy" id="2493646"/>
    <lineage>
        <taxon>Eukaryota</taxon>
        <taxon>Metazoa</taxon>
        <taxon>Spiralia</taxon>
        <taxon>Lophotrochozoa</taxon>
        <taxon>Mollusca</taxon>
        <taxon>Bivalvia</taxon>
        <taxon>Autobranchia</taxon>
        <taxon>Heteroconchia</taxon>
        <taxon>Palaeoheterodonta</taxon>
        <taxon>Unionida</taxon>
        <taxon>Unionoidea</taxon>
        <taxon>Unionidae</taxon>
        <taxon>Ambleminae</taxon>
        <taxon>Lampsilini</taxon>
        <taxon>Potamilus</taxon>
    </lineage>
</organism>
<feature type="region of interest" description="Disordered" evidence="1">
    <location>
        <begin position="1"/>
        <end position="37"/>
    </location>
</feature>
<proteinExistence type="predicted"/>
<evidence type="ECO:0000256" key="1">
    <source>
        <dbReference type="SAM" id="MobiDB-lite"/>
    </source>
</evidence>
<protein>
    <submittedName>
        <fullName evidence="2">Uncharacterized protein</fullName>
    </submittedName>
</protein>
<comment type="caution">
    <text evidence="2">The sequence shown here is derived from an EMBL/GenBank/DDBJ whole genome shotgun (WGS) entry which is preliminary data.</text>
</comment>